<feature type="transmembrane region" description="Helical" evidence="1">
    <location>
        <begin position="12"/>
        <end position="33"/>
    </location>
</feature>
<evidence type="ECO:0000313" key="2">
    <source>
        <dbReference type="EMBL" id="RGV33573.1"/>
    </source>
</evidence>
<proteinExistence type="predicted"/>
<comment type="caution">
    <text evidence="4">The sequence shown here is derived from an EMBL/GenBank/DDBJ whole genome shotgun (WGS) entry which is preliminary data.</text>
</comment>
<evidence type="ECO:0000256" key="1">
    <source>
        <dbReference type="SAM" id="Phobius"/>
    </source>
</evidence>
<accession>A0A415QGX5</accession>
<organism evidence="4 6">
    <name type="scientific">Butyricimonas virosa</name>
    <dbReference type="NCBI Taxonomy" id="544645"/>
    <lineage>
        <taxon>Bacteria</taxon>
        <taxon>Pseudomonadati</taxon>
        <taxon>Bacteroidota</taxon>
        <taxon>Bacteroidia</taxon>
        <taxon>Bacteroidales</taxon>
        <taxon>Odoribacteraceae</taxon>
        <taxon>Butyricimonas</taxon>
    </lineage>
</organism>
<dbReference type="Proteomes" id="UP000286063">
    <property type="component" value="Unassembled WGS sequence"/>
</dbReference>
<evidence type="ECO:0000313" key="7">
    <source>
        <dbReference type="Proteomes" id="UP000286063"/>
    </source>
</evidence>
<evidence type="ECO:0000313" key="3">
    <source>
        <dbReference type="EMBL" id="RGY17945.1"/>
    </source>
</evidence>
<keyword evidence="1" id="KW-0472">Membrane</keyword>
<dbReference type="Proteomes" id="UP000286038">
    <property type="component" value="Unassembled WGS sequence"/>
</dbReference>
<dbReference type="AlphaFoldDB" id="A0A415QGX5"/>
<reference evidence="5 6" key="1">
    <citation type="submission" date="2018-08" db="EMBL/GenBank/DDBJ databases">
        <title>A genome reference for cultivated species of the human gut microbiota.</title>
        <authorList>
            <person name="Zou Y."/>
            <person name="Xue W."/>
            <person name="Luo G."/>
        </authorList>
    </citation>
    <scope>NUCLEOTIDE SEQUENCE [LARGE SCALE GENOMIC DNA]</scope>
    <source>
        <strain evidence="2 5">AF14-49</strain>
        <strain evidence="4 6">AF34-33</strain>
        <strain evidence="3 7">OF02-7</strain>
    </source>
</reference>
<protein>
    <submittedName>
        <fullName evidence="4">Uncharacterized protein</fullName>
    </submittedName>
</protein>
<sequence length="59" mass="6648">MLVAFGMSGTLLVVFISCNILFDCLLVVGVKAFSFLSVKKMRKYLFLPHINAYICMVNK</sequence>
<dbReference type="EMBL" id="QRPV01000013">
    <property type="protein sequence ID" value="RHM42290.1"/>
    <property type="molecule type" value="Genomic_DNA"/>
</dbReference>
<dbReference type="EMBL" id="QRZA01000012">
    <property type="protein sequence ID" value="RGV33573.1"/>
    <property type="molecule type" value="Genomic_DNA"/>
</dbReference>
<evidence type="ECO:0000313" key="4">
    <source>
        <dbReference type="EMBL" id="RHM42290.1"/>
    </source>
</evidence>
<evidence type="ECO:0000313" key="5">
    <source>
        <dbReference type="Proteomes" id="UP000283589"/>
    </source>
</evidence>
<keyword evidence="1" id="KW-0812">Transmembrane</keyword>
<evidence type="ECO:0000313" key="6">
    <source>
        <dbReference type="Proteomes" id="UP000286038"/>
    </source>
</evidence>
<dbReference type="Proteomes" id="UP000283589">
    <property type="component" value="Unassembled WGS sequence"/>
</dbReference>
<dbReference type="EMBL" id="QSCR01000013">
    <property type="protein sequence ID" value="RGY17945.1"/>
    <property type="molecule type" value="Genomic_DNA"/>
</dbReference>
<gene>
    <name evidence="2" type="ORF">DWW18_10420</name>
    <name evidence="4" type="ORF">DWZ68_11525</name>
    <name evidence="3" type="ORF">DXA50_09005</name>
</gene>
<keyword evidence="1" id="KW-1133">Transmembrane helix</keyword>
<name>A0A415QGX5_9BACT</name>